<proteinExistence type="predicted"/>
<evidence type="ECO:0000313" key="2">
    <source>
        <dbReference type="EMBL" id="KAF8564116.1"/>
    </source>
</evidence>
<organism evidence="2 3">
    <name type="scientific">Paragonimus westermani</name>
    <dbReference type="NCBI Taxonomy" id="34504"/>
    <lineage>
        <taxon>Eukaryota</taxon>
        <taxon>Metazoa</taxon>
        <taxon>Spiralia</taxon>
        <taxon>Lophotrochozoa</taxon>
        <taxon>Platyhelminthes</taxon>
        <taxon>Trematoda</taxon>
        <taxon>Digenea</taxon>
        <taxon>Plagiorchiida</taxon>
        <taxon>Troglotremata</taxon>
        <taxon>Troglotrematidae</taxon>
        <taxon>Paragonimus</taxon>
    </lineage>
</organism>
<evidence type="ECO:0000256" key="1">
    <source>
        <dbReference type="SAM" id="MobiDB-lite"/>
    </source>
</evidence>
<feature type="compositionally biased region" description="Polar residues" evidence="1">
    <location>
        <begin position="19"/>
        <end position="38"/>
    </location>
</feature>
<gene>
    <name evidence="2" type="ORF">P879_11277</name>
</gene>
<evidence type="ECO:0000313" key="3">
    <source>
        <dbReference type="Proteomes" id="UP000699462"/>
    </source>
</evidence>
<protein>
    <submittedName>
        <fullName evidence="2">Uncharacterized protein</fullName>
    </submittedName>
</protein>
<accession>A0A8T0D9S1</accession>
<dbReference type="AlphaFoldDB" id="A0A8T0D9S1"/>
<keyword evidence="3" id="KW-1185">Reference proteome</keyword>
<feature type="region of interest" description="Disordered" evidence="1">
    <location>
        <begin position="1"/>
        <end position="70"/>
    </location>
</feature>
<name>A0A8T0D9S1_9TREM</name>
<reference evidence="2 3" key="1">
    <citation type="submission" date="2019-07" db="EMBL/GenBank/DDBJ databases">
        <title>Annotation for the trematode Paragonimus westermani.</title>
        <authorList>
            <person name="Choi Y.-J."/>
        </authorList>
    </citation>
    <scope>NUCLEOTIDE SEQUENCE [LARGE SCALE GENOMIC DNA]</scope>
    <source>
        <strain evidence="2">180907_Pwestermani</strain>
    </source>
</reference>
<dbReference type="Proteomes" id="UP000699462">
    <property type="component" value="Unassembled WGS sequence"/>
</dbReference>
<sequence>MSVDQNPTLRSKRMHDTHVTFSSLPPSPDYMSTSSIGTSLPKKSPSHRCAPNGCSSLSKKPEQVHAVSNC</sequence>
<dbReference type="EMBL" id="JTDF01009649">
    <property type="protein sequence ID" value="KAF8564116.1"/>
    <property type="molecule type" value="Genomic_DNA"/>
</dbReference>
<comment type="caution">
    <text evidence="2">The sequence shown here is derived from an EMBL/GenBank/DDBJ whole genome shotgun (WGS) entry which is preliminary data.</text>
</comment>